<keyword evidence="5" id="KW-1133">Transmembrane helix</keyword>
<evidence type="ECO:0000313" key="8">
    <source>
        <dbReference type="EMBL" id="ERT48223.1"/>
    </source>
</evidence>
<evidence type="ECO:0000256" key="6">
    <source>
        <dbReference type="SAM" id="SignalP"/>
    </source>
</evidence>
<sequence length="1517" mass="165713">MKFKRMFRKAAAMLLAMVTAFSVIPIQNVFAATGDAAVITFSYTYDSNGNAMHYNSGAVINGYTAGGQGKYKYRMFVDGDTGFCIQPGVPLHTGDTLKEASSKTWDALSNAQQKAVGMALLYGYQGNRGNLSGSDDEKWLATQTLVWEFVTGCREATGSYKQTSSTVYNLHFGSNYPNSGARAAYDQIVSLLTKHNTIPSFMSGSTNGVTKELKYSNGKYTLTLTDSNGVLSDYNFSSSNSSVKISKSGNQLEITSAQAFKGSVRISATRNNVPSVSESAKLIAYGDDALQDVVTGVEKANPVNAYLNVETPVGTMSLKKTSEDGVVGGIQFTITGNNYNKTVTTQEDGTITVEGMFPGTYTVTEAGYDRYEPQKSQTITIVGGKTTTVTFDNKLKRGKLEVTKTSEDGLVEGVTFRLSGTSLAGLAVDEYAVTDSSGVARFENVLISGTEPYTLEETDTAVRYVIPANQTAQIEWNKVTKCSFENILKKFRVEVNKKDRVTGYAQGDASLAGAVYGLYQGDTLVASYTTDAEGSFISDYFICDSDWTLREISPSEGYLLDESVYTIPAEPGNFEIELNQIPISVTEQVIMGRIRLIKHIDKEQDDIENVQEAKIAKETEDPSALGGQAAELLMLAAESSSNAQKDAGSSDARTESEIAETEENGGNVTEEPKDAAVSDGDSQTEPETEAVPEEPETEAVPAEPETEETVPSETEPEKDKYEPTPIPEEEIEAPGHEGIIEQPEEGAKFQIYLASAGSFDNAREAERDILTTDADGFTVSKDMPYGRYIVHQIEGMEGQAFVPDFTVYIHENDQTYSYILNNLTQSSFIRVEKHDAETGKIIPAAGVGFQVRDLSTGEMISQNIYYPTPVVIDTFFTNDEGWLMLPCELPYGRYELIEVETCYGYVLSSEPVSFEVDGSQNVVVVEKHNMPQKGKIHITKSGEIFSTVLVEENKGFSDRYTPVYETCGLKGAVYEIRAAEDIYTPDGTLRAEKGSVVDTITTDDSGKASSTLLYLGKYEISEAQSPFGMVLNTKSQLVELVYAGQEVEVTETSASFYNERQKVLISLEKVMEQDKQFGIGMNGEVHSVIFGLYAAEDISAADGTVIPADGLIEILEVQEDGTAAAQTDLPFGSYYLREDGTDPHYLPTDKKYPVVFEYAGQETALVQLPANDGAAIENTLKYGSISGKKLDEDGNALAGAKIGLFAESTKEFVEKNAILVTTSAEDGSFNFEKVPYGSWIVCEIEQPAGFVLSEEPIPVEIKKDGQVVELEITNKFIMGSIHLTKYDADYPDHKLSGAEFEVYLDSNGNKKLDDEDELLGTMDETEPGEYEMADLRFNGYLVKESKAPEGFYLDEGVYYVSIDTDGKVYEVENEAGKGFLNQAKKGNLKIIKTSSDGVVEGFSFHIVGDDYDKTFKTDSSGEIYIEELRIGKYTITEVEDSLSAGYKRPAPVVVELVADETLTVNVHNDKVTVDVPKTGDNFNPWIWVGLVAASTVGLGASIFWAKKRRKKTAETAE</sequence>
<evidence type="ECO:0000256" key="1">
    <source>
        <dbReference type="ARBA" id="ARBA00007257"/>
    </source>
</evidence>
<name>A0AAV3L1M9_ENTFC</name>
<gene>
    <name evidence="8" type="ORF">O991_02655</name>
</gene>
<dbReference type="RefSeq" id="WP_023043229.1">
    <property type="nucleotide sequence ID" value="NZ_KI518290.1"/>
</dbReference>
<feature type="domain" description="SpaA-like prealbumin fold" evidence="7">
    <location>
        <begin position="398"/>
        <end position="486"/>
    </location>
</feature>
<dbReference type="GO" id="GO:0030246">
    <property type="term" value="F:carbohydrate binding"/>
    <property type="evidence" value="ECO:0007669"/>
    <property type="project" value="InterPro"/>
</dbReference>
<evidence type="ECO:0000313" key="9">
    <source>
        <dbReference type="Proteomes" id="UP000017126"/>
    </source>
</evidence>
<feature type="chain" id="PRO_5043337878" description="SpaA-like prealbumin fold domain-containing protein" evidence="6">
    <location>
        <begin position="32"/>
        <end position="1517"/>
    </location>
</feature>
<dbReference type="Gene3D" id="2.60.40.10">
    <property type="entry name" value="Immunoglobulins"/>
    <property type="match status" value="8"/>
</dbReference>
<feature type="domain" description="SpaA-like prealbumin fold" evidence="7">
    <location>
        <begin position="1386"/>
        <end position="1470"/>
    </location>
</feature>
<dbReference type="Pfam" id="PF17802">
    <property type="entry name" value="SpaA"/>
    <property type="match status" value="8"/>
</dbReference>
<dbReference type="InterPro" id="IPR041033">
    <property type="entry name" value="SpaA_PFL_dom_1"/>
</dbReference>
<feature type="transmembrane region" description="Helical" evidence="5">
    <location>
        <begin position="1485"/>
        <end position="1505"/>
    </location>
</feature>
<reference evidence="8 9" key="1">
    <citation type="submission" date="2013-09" db="EMBL/GenBank/DDBJ databases">
        <title>The Genome Sequence of Enterococcus faecium 10/96A.</title>
        <authorList>
            <consortium name="The Broad Institute Genome Sequencing Platform"/>
            <consortium name="The Broad Institute Genome Sequencing Center for Infectious Disease"/>
            <person name="Earl A.M."/>
            <person name="Gilmore M.S."/>
            <person name="Lebreton F."/>
            <person name="Courvalin P."/>
            <person name="Walker B."/>
            <person name="Young S.K."/>
            <person name="Zeng Q."/>
            <person name="Gargeya S."/>
            <person name="Fitzgerald M."/>
            <person name="Haas B."/>
            <person name="Abouelleil A."/>
            <person name="Alvarado L."/>
            <person name="Arachchi H.M."/>
            <person name="Berlin A.M."/>
            <person name="Chapman S.B."/>
            <person name="Dewar J."/>
            <person name="Goldberg J."/>
            <person name="Griggs A."/>
            <person name="Gujja S."/>
            <person name="Hansen M."/>
            <person name="Howarth C."/>
            <person name="Imamovic A."/>
            <person name="Larimer J."/>
            <person name="McCowan C."/>
            <person name="Murphy C."/>
            <person name="Neiman D."/>
            <person name="Pearson M."/>
            <person name="Priest M."/>
            <person name="Roberts A."/>
            <person name="Saif S."/>
            <person name="Shea T."/>
            <person name="Sisk P."/>
            <person name="Sykes S."/>
            <person name="Wortman J."/>
            <person name="Nusbaum C."/>
            <person name="Birren B."/>
        </authorList>
    </citation>
    <scope>NUCLEOTIDE SEQUENCE [LARGE SCALE GENOMIC DNA]</scope>
    <source>
        <strain evidence="8 9">10/96A</strain>
    </source>
</reference>
<evidence type="ECO:0000256" key="5">
    <source>
        <dbReference type="SAM" id="Phobius"/>
    </source>
</evidence>
<dbReference type="PANTHER" id="PTHR36108">
    <property type="entry name" value="COLOSSIN-B-RELATED"/>
    <property type="match status" value="1"/>
</dbReference>
<dbReference type="Proteomes" id="UP000017126">
    <property type="component" value="Unassembled WGS sequence"/>
</dbReference>
<evidence type="ECO:0000256" key="3">
    <source>
        <dbReference type="ARBA" id="ARBA00022729"/>
    </source>
</evidence>
<feature type="domain" description="SpaA-like prealbumin fold" evidence="7">
    <location>
        <begin position="968"/>
        <end position="1050"/>
    </location>
</feature>
<dbReference type="SUPFAM" id="SSF49452">
    <property type="entry name" value="Starch-binding domain-like"/>
    <property type="match status" value="1"/>
</dbReference>
<feature type="domain" description="SpaA-like prealbumin fold" evidence="7">
    <location>
        <begin position="829"/>
        <end position="926"/>
    </location>
</feature>
<organism evidence="8 9">
    <name type="scientific">Enterococcus faecium 10/96A</name>
    <dbReference type="NCBI Taxonomy" id="1391465"/>
    <lineage>
        <taxon>Bacteria</taxon>
        <taxon>Bacillati</taxon>
        <taxon>Bacillota</taxon>
        <taxon>Bacilli</taxon>
        <taxon>Lactobacillales</taxon>
        <taxon>Enterococcaceae</taxon>
        <taxon>Enterococcus</taxon>
    </lineage>
</organism>
<keyword evidence="5" id="KW-0472">Membrane</keyword>
<keyword evidence="5" id="KW-0812">Transmembrane</keyword>
<dbReference type="PANTHER" id="PTHR36108:SF13">
    <property type="entry name" value="COLOSSIN-B-RELATED"/>
    <property type="match status" value="1"/>
</dbReference>
<protein>
    <recommendedName>
        <fullName evidence="7">SpaA-like prealbumin fold domain-containing protein</fullName>
    </recommendedName>
</protein>
<evidence type="ECO:0000259" key="7">
    <source>
        <dbReference type="Pfam" id="PF17802"/>
    </source>
</evidence>
<feature type="domain" description="SpaA-like prealbumin fold" evidence="7">
    <location>
        <begin position="493"/>
        <end position="570"/>
    </location>
</feature>
<feature type="domain" description="SpaA-like prealbumin fold" evidence="7">
    <location>
        <begin position="314"/>
        <end position="394"/>
    </location>
</feature>
<feature type="domain" description="SpaA-like prealbumin fold" evidence="7">
    <location>
        <begin position="1279"/>
        <end position="1372"/>
    </location>
</feature>
<comment type="similarity">
    <text evidence="1">Belongs to the serine-aspartate repeat-containing protein (SDr) family.</text>
</comment>
<dbReference type="InterPro" id="IPR013784">
    <property type="entry name" value="Carb-bd-like_fold"/>
</dbReference>
<dbReference type="EMBL" id="AXOL01000070">
    <property type="protein sequence ID" value="ERT48223.1"/>
    <property type="molecule type" value="Genomic_DNA"/>
</dbReference>
<feature type="signal peptide" evidence="6">
    <location>
        <begin position="1"/>
        <end position="31"/>
    </location>
</feature>
<evidence type="ECO:0000256" key="4">
    <source>
        <dbReference type="SAM" id="MobiDB-lite"/>
    </source>
</evidence>
<dbReference type="NCBIfam" id="TIGR01167">
    <property type="entry name" value="LPXTG_anchor"/>
    <property type="match status" value="1"/>
</dbReference>
<feature type="compositionally biased region" description="Acidic residues" evidence="4">
    <location>
        <begin position="704"/>
        <end position="714"/>
    </location>
</feature>
<proteinExistence type="inferred from homology"/>
<feature type="region of interest" description="Disordered" evidence="4">
    <location>
        <begin position="638"/>
        <end position="729"/>
    </location>
</feature>
<dbReference type="Gene3D" id="2.60.40.1120">
    <property type="entry name" value="Carboxypeptidase-like, regulatory domain"/>
    <property type="match status" value="1"/>
</dbReference>
<keyword evidence="2" id="KW-0964">Secreted</keyword>
<keyword evidence="3 6" id="KW-0732">Signal</keyword>
<dbReference type="SUPFAM" id="SSF49478">
    <property type="entry name" value="Cna protein B-type domain"/>
    <property type="match status" value="1"/>
</dbReference>
<accession>A0AAV3L1M9</accession>
<evidence type="ECO:0000256" key="2">
    <source>
        <dbReference type="ARBA" id="ARBA00022525"/>
    </source>
</evidence>
<dbReference type="InterPro" id="IPR013783">
    <property type="entry name" value="Ig-like_fold"/>
</dbReference>
<feature type="compositionally biased region" description="Acidic residues" evidence="4">
    <location>
        <begin position="682"/>
        <end position="697"/>
    </location>
</feature>
<feature type="domain" description="SpaA-like prealbumin fold" evidence="7">
    <location>
        <begin position="1183"/>
        <end position="1275"/>
    </location>
</feature>
<comment type="caution">
    <text evidence="8">The sequence shown here is derived from an EMBL/GenBank/DDBJ whole genome shotgun (WGS) entry which is preliminary data.</text>
</comment>